<dbReference type="RefSeq" id="WP_191801462.1">
    <property type="nucleotide sequence ID" value="NZ_JACSQL010000007.1"/>
</dbReference>
<dbReference type="Proteomes" id="UP000608071">
    <property type="component" value="Unassembled WGS sequence"/>
</dbReference>
<evidence type="ECO:0008006" key="3">
    <source>
        <dbReference type="Google" id="ProtNLM"/>
    </source>
</evidence>
<proteinExistence type="predicted"/>
<dbReference type="SUPFAM" id="SSF52540">
    <property type="entry name" value="P-loop containing nucleoside triphosphate hydrolases"/>
    <property type="match status" value="2"/>
</dbReference>
<reference evidence="1 2" key="1">
    <citation type="submission" date="2020-08" db="EMBL/GenBank/DDBJ databases">
        <title>A Genomic Blueprint of the Chicken Gut Microbiome.</title>
        <authorList>
            <person name="Gilroy R."/>
            <person name="Ravi A."/>
            <person name="Getino M."/>
            <person name="Pursley I."/>
            <person name="Horton D.L."/>
            <person name="Alikhan N.-F."/>
            <person name="Baker D."/>
            <person name="Gharbi K."/>
            <person name="Hall N."/>
            <person name="Watson M."/>
            <person name="Adriaenssens E.M."/>
            <person name="Foster-Nyarko E."/>
            <person name="Jarju S."/>
            <person name="Secka A."/>
            <person name="Antonio M."/>
            <person name="Oren A."/>
            <person name="Chaudhuri R."/>
            <person name="La Ragione R.M."/>
            <person name="Hildebrand F."/>
            <person name="Pallen M.J."/>
        </authorList>
    </citation>
    <scope>NUCLEOTIDE SEQUENCE [LARGE SCALE GENOMIC DNA]</scope>
    <source>
        <strain evidence="1 2">Sa2BVA9</strain>
    </source>
</reference>
<evidence type="ECO:0000313" key="2">
    <source>
        <dbReference type="Proteomes" id="UP000608071"/>
    </source>
</evidence>
<dbReference type="NCBIfam" id="NF005250">
    <property type="entry name" value="PRK06761.1"/>
    <property type="match status" value="1"/>
</dbReference>
<protein>
    <recommendedName>
        <fullName evidence="3">Group-specific protein</fullName>
    </recommendedName>
</protein>
<evidence type="ECO:0000313" key="1">
    <source>
        <dbReference type="EMBL" id="MBD7969427.1"/>
    </source>
</evidence>
<gene>
    <name evidence="1" type="ORF">H9647_15265</name>
</gene>
<dbReference type="Gene3D" id="3.40.50.300">
    <property type="entry name" value="P-loop containing nucleotide triphosphate hydrolases"/>
    <property type="match status" value="1"/>
</dbReference>
<dbReference type="InterPro" id="IPR027417">
    <property type="entry name" value="P-loop_NTPase"/>
</dbReference>
<comment type="caution">
    <text evidence="1">The sequence shown here is derived from an EMBL/GenBank/DDBJ whole genome shotgun (WGS) entry which is preliminary data.</text>
</comment>
<accession>A0ABR8T0Y1</accession>
<organism evidence="1 2">
    <name type="scientific">Paenibacillus gallinarum</name>
    <dbReference type="NCBI Taxonomy" id="2762232"/>
    <lineage>
        <taxon>Bacteria</taxon>
        <taxon>Bacillati</taxon>
        <taxon>Bacillota</taxon>
        <taxon>Bacilli</taxon>
        <taxon>Bacillales</taxon>
        <taxon>Paenibacillaceae</taxon>
        <taxon>Paenibacillus</taxon>
    </lineage>
</organism>
<name>A0ABR8T0Y1_9BACL</name>
<keyword evidence="2" id="KW-1185">Reference proteome</keyword>
<dbReference type="EMBL" id="JACSQL010000007">
    <property type="protein sequence ID" value="MBD7969427.1"/>
    <property type="molecule type" value="Genomic_DNA"/>
</dbReference>
<sequence>MIPKLILIEGLPGFGKSTTAQLVHEILTEKNMNSQLFLEGNLDHPADYDGVACYTQYEYDELLKTHEKFRELFNNHTTIQGNKYFLEYRKIINEYGTSIPNELVQAMFKNDIYELSLDQNRKLITERWRQFTERILNGPDIYVFECCFIQNPVTMGMIKYGAKKEDVISYVIELATIVEKLNPLLIYVEQSDLDHSFRKAVKERPKEWSEGFIEYYTNQGFGQKQGYHGLEGTLQVLKARREWEEDIFNRLNIVKQKVDNSTYNMNDYKQRVEGILSEYINANEK</sequence>